<proteinExistence type="predicted"/>
<dbReference type="EMBL" id="JAZDQT010000001">
    <property type="protein sequence ID" value="MEE1944551.1"/>
    <property type="molecule type" value="Genomic_DNA"/>
</dbReference>
<dbReference type="InterPro" id="IPR003607">
    <property type="entry name" value="HD/PDEase_dom"/>
</dbReference>
<feature type="domain" description="HD" evidence="1">
    <location>
        <begin position="33"/>
        <end position="129"/>
    </location>
</feature>
<reference evidence="2 3" key="1">
    <citation type="submission" date="2024-01" db="EMBL/GenBank/DDBJ databases">
        <title>Pedobacter sp. nov., isolated from fresh soil.</title>
        <authorList>
            <person name="Le N.T.T."/>
        </authorList>
    </citation>
    <scope>NUCLEOTIDE SEQUENCE [LARGE SCALE GENOMIC DNA]</scope>
    <source>
        <strain evidence="2 3">KR3-3</strain>
    </source>
</reference>
<dbReference type="Gene3D" id="1.10.3210.10">
    <property type="entry name" value="Hypothetical protein af1432"/>
    <property type="match status" value="1"/>
</dbReference>
<name>A0ABU7I521_9SPHI</name>
<keyword evidence="3" id="KW-1185">Reference proteome</keyword>
<sequence length="196" mass="22717">MDFVQLEALVSDFVQQLFREKLSAKLYFHNVVHTQHVVNAAREIGMNAGLDTKELETVLLAAWFHDTGYTETYQQHELASVEIAVQFLAAHGLVKHQLGDVTTCILATRFPQQPVNLMEKVICDADFYHFSMDNYLAFAQSLKQEWEEVIGLQYTPLQWNSINLKMLLNHRYFTSFGQHQLQSCKEKNIRLLQQLI</sequence>
<comment type="caution">
    <text evidence="2">The sequence shown here is derived from an EMBL/GenBank/DDBJ whole genome shotgun (WGS) entry which is preliminary data.</text>
</comment>
<dbReference type="RefSeq" id="WP_330106919.1">
    <property type="nucleotide sequence ID" value="NZ_JAZDQT010000001.1"/>
</dbReference>
<evidence type="ECO:0000313" key="2">
    <source>
        <dbReference type="EMBL" id="MEE1944551.1"/>
    </source>
</evidence>
<protein>
    <submittedName>
        <fullName evidence="2">HD domain-containing protein</fullName>
    </submittedName>
</protein>
<dbReference type="SUPFAM" id="SSF109604">
    <property type="entry name" value="HD-domain/PDEase-like"/>
    <property type="match status" value="1"/>
</dbReference>
<dbReference type="Proteomes" id="UP001336835">
    <property type="component" value="Unassembled WGS sequence"/>
</dbReference>
<dbReference type="Pfam" id="PF01966">
    <property type="entry name" value="HD"/>
    <property type="match status" value="1"/>
</dbReference>
<gene>
    <name evidence="2" type="ORF">VRU48_05490</name>
</gene>
<dbReference type="CDD" id="cd00077">
    <property type="entry name" value="HDc"/>
    <property type="match status" value="1"/>
</dbReference>
<dbReference type="InterPro" id="IPR006674">
    <property type="entry name" value="HD_domain"/>
</dbReference>
<accession>A0ABU7I521</accession>
<evidence type="ECO:0000259" key="1">
    <source>
        <dbReference type="Pfam" id="PF01966"/>
    </source>
</evidence>
<evidence type="ECO:0000313" key="3">
    <source>
        <dbReference type="Proteomes" id="UP001336835"/>
    </source>
</evidence>
<organism evidence="2 3">
    <name type="scientific">Pedobacter albus</name>
    <dbReference type="NCBI Taxonomy" id="3113905"/>
    <lineage>
        <taxon>Bacteria</taxon>
        <taxon>Pseudomonadati</taxon>
        <taxon>Bacteroidota</taxon>
        <taxon>Sphingobacteriia</taxon>
        <taxon>Sphingobacteriales</taxon>
        <taxon>Sphingobacteriaceae</taxon>
        <taxon>Pedobacter</taxon>
    </lineage>
</organism>